<gene>
    <name evidence="3" type="ordered locus">Mar181_0662</name>
</gene>
<dbReference type="Proteomes" id="UP000009230">
    <property type="component" value="Chromosome"/>
</dbReference>
<keyword evidence="2" id="KW-1133">Transmembrane helix</keyword>
<sequence length="240" mass="27441">MRNCAYCSLLRRYFVGVVLMILTGTTYAAIERLSLATQVWPPYQTVNEKTGEIGGVAVERVQCALRLMNQPYEIVFMAWDRAQLMVQTGKMDGYFAGSKSTTRAAYAVPSAAVVTDDLSWFVLPNISFDIDDETQKYNLRYGAKFNTNKWLSLKQEGYNVIKKPRDADSLLQMLWQGEIDVALEYRYIFEYSMEKAGMPLSNFKRVSRGTLDQVVHFSKDFIRENPTFLDSFNASLTSCR</sequence>
<dbReference type="SUPFAM" id="SSF53850">
    <property type="entry name" value="Periplasmic binding protein-like II"/>
    <property type="match status" value="1"/>
</dbReference>
<dbReference type="AlphaFoldDB" id="F6D0Z5"/>
<dbReference type="EMBL" id="CP002771">
    <property type="protein sequence ID" value="AEF53718.1"/>
    <property type="molecule type" value="Genomic_DNA"/>
</dbReference>
<keyword evidence="2" id="KW-0472">Membrane</keyword>
<comment type="similarity">
    <text evidence="1">Belongs to the bacterial solute-binding protein 3 family.</text>
</comment>
<evidence type="ECO:0000256" key="1">
    <source>
        <dbReference type="ARBA" id="ARBA00010333"/>
    </source>
</evidence>
<dbReference type="eggNOG" id="COG0834">
    <property type="taxonomic scope" value="Bacteria"/>
</dbReference>
<dbReference type="PANTHER" id="PTHR35936">
    <property type="entry name" value="MEMBRANE-BOUND LYTIC MUREIN TRANSGLYCOSYLASE F"/>
    <property type="match status" value="1"/>
</dbReference>
<feature type="transmembrane region" description="Helical" evidence="2">
    <location>
        <begin position="12"/>
        <end position="30"/>
    </location>
</feature>
<evidence type="ECO:0000313" key="3">
    <source>
        <dbReference type="EMBL" id="AEF53718.1"/>
    </source>
</evidence>
<dbReference type="STRING" id="491952.Mar181_0662"/>
<evidence type="ECO:0000313" key="4">
    <source>
        <dbReference type="Proteomes" id="UP000009230"/>
    </source>
</evidence>
<accession>F6D0Z5</accession>
<organism evidence="3 4">
    <name type="scientific">Marinomonas posidonica (strain CECT 7376 / NCIMB 14433 / IVIA-Po-181)</name>
    <dbReference type="NCBI Taxonomy" id="491952"/>
    <lineage>
        <taxon>Bacteria</taxon>
        <taxon>Pseudomonadati</taxon>
        <taxon>Pseudomonadota</taxon>
        <taxon>Gammaproteobacteria</taxon>
        <taxon>Oceanospirillales</taxon>
        <taxon>Oceanospirillaceae</taxon>
        <taxon>Marinomonas</taxon>
    </lineage>
</organism>
<name>F6D0Z5_MARPP</name>
<keyword evidence="2" id="KW-0812">Transmembrane</keyword>
<evidence type="ECO:0000256" key="2">
    <source>
        <dbReference type="SAM" id="Phobius"/>
    </source>
</evidence>
<dbReference type="HOGENOM" id="CLU_099468_0_0_6"/>
<dbReference type="KEGG" id="mpc:Mar181_0662"/>
<dbReference type="PANTHER" id="PTHR35936:SF25">
    <property type="entry name" value="ABC TRANSPORTER SUBSTRATE-BINDING PROTEIN"/>
    <property type="match status" value="1"/>
</dbReference>
<dbReference type="Gene3D" id="3.40.190.10">
    <property type="entry name" value="Periplasmic binding protein-like II"/>
    <property type="match status" value="2"/>
</dbReference>
<protein>
    <submittedName>
        <fullName evidence="3">Uncharacterized protein</fullName>
    </submittedName>
</protein>
<reference evidence="3 4" key="1">
    <citation type="journal article" date="2012" name="Stand. Genomic Sci.">
        <title>Complete genome sequence of Marinomonas posidonica type strain (IVIA-Po-181(T)).</title>
        <authorList>
            <person name="Lucas-Elio P."/>
            <person name="Goodwin L."/>
            <person name="Woyke T."/>
            <person name="Pitluck S."/>
            <person name="Nolan M."/>
            <person name="Kyrpides N.C."/>
            <person name="Detter J.C."/>
            <person name="Copeland A."/>
            <person name="Lu M."/>
            <person name="Bruce D."/>
            <person name="Detter C."/>
            <person name="Tapia R."/>
            <person name="Han S."/>
            <person name="Land M.L."/>
            <person name="Ivanova N."/>
            <person name="Mikhailova N."/>
            <person name="Johnston A.W."/>
            <person name="Sanchez-Amat A."/>
        </authorList>
    </citation>
    <scope>NUCLEOTIDE SEQUENCE [LARGE SCALE GENOMIC DNA]</scope>
    <source>
        <strain evidence="4">CECT 7376 / NCIMB 14433 / IVIA-Po-181</strain>
    </source>
</reference>
<proteinExistence type="inferred from homology"/>
<keyword evidence="4" id="KW-1185">Reference proteome</keyword>